<dbReference type="Pfam" id="PF00144">
    <property type="entry name" value="Beta-lactamase"/>
    <property type="match status" value="1"/>
</dbReference>
<dbReference type="RefSeq" id="WP_182252198.1">
    <property type="nucleotide sequence ID" value="NZ_CP043732.1"/>
</dbReference>
<name>A0A7D8AJ51_9MICO</name>
<reference evidence="3 4" key="1">
    <citation type="journal article" date="2020" name="Front. Microbiol.">
        <title>Design of Bacterial Strain-Specific qPCR Assays Using NGS Data and Publicly Available Resources and Its Application to Track Biocontrol Strains.</title>
        <authorList>
            <person name="Hernandez I."/>
            <person name="Sant C."/>
            <person name="Martinez R."/>
            <person name="Fernandez C."/>
        </authorList>
    </citation>
    <scope>NUCLEOTIDE SEQUENCE [LARGE SCALE GENOMIC DNA]</scope>
    <source>
        <strain evidence="3 4">B24</strain>
    </source>
</reference>
<dbReference type="AlphaFoldDB" id="A0A7D8AJ51"/>
<evidence type="ECO:0000256" key="1">
    <source>
        <dbReference type="ARBA" id="ARBA00022801"/>
    </source>
</evidence>
<dbReference type="InterPro" id="IPR012338">
    <property type="entry name" value="Beta-lactam/transpept-like"/>
</dbReference>
<keyword evidence="1" id="KW-0378">Hydrolase</keyword>
<evidence type="ECO:0000313" key="3">
    <source>
        <dbReference type="EMBL" id="QMU97185.1"/>
    </source>
</evidence>
<dbReference type="PANTHER" id="PTHR43283">
    <property type="entry name" value="BETA-LACTAMASE-RELATED"/>
    <property type="match status" value="1"/>
</dbReference>
<feature type="domain" description="Beta-lactamase-related" evidence="2">
    <location>
        <begin position="29"/>
        <end position="341"/>
    </location>
</feature>
<dbReference type="PANTHER" id="PTHR43283:SF11">
    <property type="entry name" value="BETA-LACTAMASE-RELATED DOMAIN-CONTAINING PROTEIN"/>
    <property type="match status" value="1"/>
</dbReference>
<proteinExistence type="predicted"/>
<protein>
    <submittedName>
        <fullName evidence="3">Beta-lactamase family protein</fullName>
    </submittedName>
</protein>
<sequence>MTVQSAADRLLELGDAGTHPASAIVGIRTGRGTEVATAGRAALQGSGTVEVPLSREHLIDVASITKVASTTTIIMRLVDDGALRLSDRVGAFLPGFAGGEKDRVTLADLLTHTAGLPPWWPLYMETRDRDGAIAHVQELPLATSPGTARSYSDLGLILAGAVIERVTGSPLQDAYRTLVADPLGLRSRYGPVPPESAAAAADSDAYEYVMIRSGRPYPVPFAAESFDGWRDHPVRGEVNDGNAAHALGGVSGHAGLFSTIDDLITLGSALRGGEFVSEAVLREFSAPSTIEPSQAIGFRRYTLPVAGQQITLLGHTGFTGTWFAFGLDREIVVAGAAMRLYGTVGGLPVAGDDTPELPVVVGNDPIYDVLFDAAVDALAEAPNPPAGEAAERGTTR</sequence>
<organism evidence="3 4">
    <name type="scientific">Microbacterium esteraromaticum</name>
    <dbReference type="NCBI Taxonomy" id="57043"/>
    <lineage>
        <taxon>Bacteria</taxon>
        <taxon>Bacillati</taxon>
        <taxon>Actinomycetota</taxon>
        <taxon>Actinomycetes</taxon>
        <taxon>Micrococcales</taxon>
        <taxon>Microbacteriaceae</taxon>
        <taxon>Microbacterium</taxon>
    </lineage>
</organism>
<dbReference type="InterPro" id="IPR050789">
    <property type="entry name" value="Diverse_Enzym_Activities"/>
</dbReference>
<evidence type="ECO:0000259" key="2">
    <source>
        <dbReference type="Pfam" id="PF00144"/>
    </source>
</evidence>
<dbReference type="Proteomes" id="UP000515708">
    <property type="component" value="Chromosome"/>
</dbReference>
<dbReference type="EMBL" id="CP043732">
    <property type="protein sequence ID" value="QMU97185.1"/>
    <property type="molecule type" value="Genomic_DNA"/>
</dbReference>
<dbReference type="SUPFAM" id="SSF56601">
    <property type="entry name" value="beta-lactamase/transpeptidase-like"/>
    <property type="match status" value="1"/>
</dbReference>
<gene>
    <name evidence="3" type="ORF">FVO59_08075</name>
</gene>
<evidence type="ECO:0000313" key="4">
    <source>
        <dbReference type="Proteomes" id="UP000515708"/>
    </source>
</evidence>
<dbReference type="Gene3D" id="3.40.710.10">
    <property type="entry name" value="DD-peptidase/beta-lactamase superfamily"/>
    <property type="match status" value="1"/>
</dbReference>
<accession>A0A7D8AJ51</accession>
<dbReference type="InterPro" id="IPR001466">
    <property type="entry name" value="Beta-lactam-related"/>
</dbReference>
<dbReference type="GO" id="GO:0016787">
    <property type="term" value="F:hydrolase activity"/>
    <property type="evidence" value="ECO:0007669"/>
    <property type="project" value="UniProtKB-KW"/>
</dbReference>